<name>E7C5L6_9BACT</name>
<dbReference type="Pfam" id="PF05050">
    <property type="entry name" value="Methyltransf_21"/>
    <property type="match status" value="1"/>
</dbReference>
<reference evidence="2" key="1">
    <citation type="submission" date="2010-01" db="EMBL/GenBank/DDBJ databases">
        <title>Genome fragments of uncultured bacteria from the North Pacific subtropical Gyre.</title>
        <authorList>
            <person name="Pham V.D."/>
            <person name="Delong E.F."/>
        </authorList>
    </citation>
    <scope>NUCLEOTIDE SEQUENCE</scope>
</reference>
<dbReference type="AlphaFoldDB" id="E7C5L6"/>
<evidence type="ECO:0000313" key="2">
    <source>
        <dbReference type="EMBL" id="ADI22740.1"/>
    </source>
</evidence>
<sequence length="235" mass="26762">MLGLTLDMFKLFSKKPEILRILRGPFKGAKMFLNPVHSKRMVFGLYEHTLNDWLKAIPPTKDFAFDVGANTGYNTYGLAHLMSHTNTRSVNIVAFEPEANRYPELTTPKNWDEYSRTKIEIISMFVGAVNDEKTVTLDASFNVRPDLAGKKGLIKIDVEGAEVEVLKGATKLLQNPDHDWMVEIHGEHLIPEVAQVFCELDRPFLIRDLPPVPLLGKEHRHLCCYWLVTMEKQSA</sequence>
<dbReference type="PANTHER" id="PTHR34203">
    <property type="entry name" value="METHYLTRANSFERASE, FKBM FAMILY PROTEIN"/>
    <property type="match status" value="1"/>
</dbReference>
<dbReference type="InterPro" id="IPR006342">
    <property type="entry name" value="FkbM_mtfrase"/>
</dbReference>
<dbReference type="PANTHER" id="PTHR34203:SF15">
    <property type="entry name" value="SLL1173 PROTEIN"/>
    <property type="match status" value="1"/>
</dbReference>
<accession>E7C5L6</accession>
<dbReference type="InterPro" id="IPR052514">
    <property type="entry name" value="SAM-dependent_MTase"/>
</dbReference>
<dbReference type="InterPro" id="IPR029063">
    <property type="entry name" value="SAM-dependent_MTases_sf"/>
</dbReference>
<evidence type="ECO:0000259" key="1">
    <source>
        <dbReference type="Pfam" id="PF05050"/>
    </source>
</evidence>
<dbReference type="SUPFAM" id="SSF53335">
    <property type="entry name" value="S-adenosyl-L-methionine-dependent methyltransferases"/>
    <property type="match status" value="1"/>
</dbReference>
<organism evidence="2">
    <name type="scientific">uncultured verrucomicrobium HF0500_27H16</name>
    <dbReference type="NCBI Taxonomy" id="723600"/>
    <lineage>
        <taxon>Bacteria</taxon>
        <taxon>Pseudomonadati</taxon>
        <taxon>Verrucomicrobiota</taxon>
        <taxon>environmental samples</taxon>
    </lineage>
</organism>
<proteinExistence type="predicted"/>
<dbReference type="EMBL" id="GU567995">
    <property type="protein sequence ID" value="ADI22740.1"/>
    <property type="molecule type" value="Genomic_DNA"/>
</dbReference>
<dbReference type="Gene3D" id="3.40.50.150">
    <property type="entry name" value="Vaccinia Virus protein VP39"/>
    <property type="match status" value="1"/>
</dbReference>
<feature type="domain" description="Methyltransferase FkbM" evidence="1">
    <location>
        <begin position="133"/>
        <end position="199"/>
    </location>
</feature>
<protein>
    <recommendedName>
        <fullName evidence="1">Methyltransferase FkbM domain-containing protein</fullName>
    </recommendedName>
</protein>